<dbReference type="SMR" id="Q95ZK8"/>
<dbReference type="RefSeq" id="NP_508423.1">
    <property type="nucleotide sequence ID" value="NM_076022.6"/>
</dbReference>
<dbReference type="eggNOG" id="ENOG502TJ56">
    <property type="taxonomic scope" value="Eukaryota"/>
</dbReference>
<feature type="signal peptide" evidence="1">
    <location>
        <begin position="1"/>
        <end position="18"/>
    </location>
</feature>
<dbReference type="HOGENOM" id="CLU_2135721_0_0_1"/>
<dbReference type="OrthoDB" id="10601083at2759"/>
<dbReference type="InParanoid" id="Q95ZK8"/>
<gene>
    <name evidence="2 4" type="primary">nlp-45</name>
    <name evidence="2" type="ORF">CELE_T01B6.4</name>
    <name evidence="4" type="ORF">T01B6.4</name>
</gene>
<keyword evidence="3" id="KW-1185">Reference proteome</keyword>
<dbReference type="Bgee" id="WBGene00020136">
    <property type="expression patterns" value="Expressed in pharyngeal muscle cell (C elegans) and 2 other cell types or tissues"/>
</dbReference>
<accession>Q95ZK8</accession>
<feature type="chain" id="PRO_5004323989" evidence="1">
    <location>
        <begin position="19"/>
        <end position="138"/>
    </location>
</feature>
<evidence type="ECO:0000313" key="2">
    <source>
        <dbReference type="EMBL" id="CCD74379.1"/>
    </source>
</evidence>
<dbReference type="PIR" id="T25856">
    <property type="entry name" value="T25856"/>
</dbReference>
<evidence type="ECO:0000256" key="1">
    <source>
        <dbReference type="SAM" id="SignalP"/>
    </source>
</evidence>
<dbReference type="WormBase" id="T01B6.4">
    <property type="protein sequence ID" value="CE12884"/>
    <property type="gene ID" value="WBGene00020136"/>
    <property type="gene designation" value="nlp-45"/>
</dbReference>
<organism evidence="2 3">
    <name type="scientific">Caenorhabditis elegans</name>
    <dbReference type="NCBI Taxonomy" id="6239"/>
    <lineage>
        <taxon>Eukaryota</taxon>
        <taxon>Metazoa</taxon>
        <taxon>Ecdysozoa</taxon>
        <taxon>Nematoda</taxon>
        <taxon>Chromadorea</taxon>
        <taxon>Rhabditida</taxon>
        <taxon>Rhabditina</taxon>
        <taxon>Rhabditomorpha</taxon>
        <taxon>Rhabditoidea</taxon>
        <taxon>Rhabditidae</taxon>
        <taxon>Peloderinae</taxon>
        <taxon>Caenorhabditis</taxon>
    </lineage>
</organism>
<reference evidence="2 3" key="1">
    <citation type="journal article" date="1998" name="Science">
        <title>Genome sequence of the nematode C. elegans: a platform for investigating biology.</title>
        <authorList>
            <consortium name="The C. elegans sequencing consortium"/>
            <person name="Sulson J.E."/>
            <person name="Waterston R."/>
        </authorList>
    </citation>
    <scope>NUCLEOTIDE SEQUENCE [LARGE SCALE GENOMIC DNA]</scope>
    <source>
        <strain evidence="2 3">Bristol N2</strain>
    </source>
</reference>
<dbReference type="GeneID" id="187929"/>
<dbReference type="Proteomes" id="UP000001940">
    <property type="component" value="Chromosome X"/>
</dbReference>
<evidence type="ECO:0000313" key="3">
    <source>
        <dbReference type="Proteomes" id="UP000001940"/>
    </source>
</evidence>
<dbReference type="CTD" id="187929"/>
<dbReference type="AlphaFoldDB" id="Q95ZK8"/>
<keyword evidence="1" id="KW-0732">Signal</keyword>
<dbReference type="KEGG" id="cel:CELE_T01B6.4"/>
<dbReference type="AGR" id="WB:WBGene00020136"/>
<sequence>MRAVTILSLLGAIIVVNASYRATESPEQWRQRFLKSQSEDPSWLRFPTPPSRLPPLYVETEKQIRDRALAYREKYEKEHPRPTVAADSDIDVEKRRNLLVGRYGFRIGKRFVGDQNDSPSSSAVQMLPVQVMYDDVLQ</sequence>
<name>Q95ZK8_CAEEL</name>
<dbReference type="EMBL" id="BX284606">
    <property type="protein sequence ID" value="CCD74379.1"/>
    <property type="molecule type" value="Genomic_DNA"/>
</dbReference>
<evidence type="ECO:0000313" key="4">
    <source>
        <dbReference type="WormBase" id="T01B6.4"/>
    </source>
</evidence>
<proteinExistence type="predicted"/>
<dbReference type="PaxDb" id="6239-T01B6.4"/>
<dbReference type="UCSC" id="T01B6.4">
    <property type="organism name" value="c. elegans"/>
</dbReference>
<protein>
    <submittedName>
        <fullName evidence="2">Neuropeptide-Like Protein</fullName>
    </submittedName>
</protein>
<dbReference type="FunCoup" id="Q95ZK8">
    <property type="interactions" value="173"/>
</dbReference>